<feature type="transmembrane region" description="Helical" evidence="2">
    <location>
        <begin position="174"/>
        <end position="192"/>
    </location>
</feature>
<keyword evidence="2" id="KW-1133">Transmembrane helix</keyword>
<feature type="region of interest" description="Disordered" evidence="1">
    <location>
        <begin position="1"/>
        <end position="30"/>
    </location>
</feature>
<feature type="transmembrane region" description="Helical" evidence="2">
    <location>
        <begin position="221"/>
        <end position="238"/>
    </location>
</feature>
<feature type="transmembrane region" description="Helical" evidence="2">
    <location>
        <begin position="385"/>
        <end position="405"/>
    </location>
</feature>
<feature type="transmembrane region" description="Helical" evidence="2">
    <location>
        <begin position="351"/>
        <end position="373"/>
    </location>
</feature>
<comment type="caution">
    <text evidence="3">The sequence shown here is derived from an EMBL/GenBank/DDBJ whole genome shotgun (WGS) entry which is preliminary data.</text>
</comment>
<feature type="transmembrane region" description="Helical" evidence="2">
    <location>
        <begin position="417"/>
        <end position="437"/>
    </location>
</feature>
<dbReference type="RefSeq" id="WP_141423511.1">
    <property type="nucleotide sequence ID" value="NZ_JASPFB010000001.1"/>
</dbReference>
<feature type="transmembrane region" description="Helical" evidence="2">
    <location>
        <begin position="444"/>
        <end position="464"/>
    </location>
</feature>
<feature type="transmembrane region" description="Helical" evidence="2">
    <location>
        <begin position="319"/>
        <end position="345"/>
    </location>
</feature>
<dbReference type="Proteomes" id="UP000319010">
    <property type="component" value="Unassembled WGS sequence"/>
</dbReference>
<organism evidence="3 4">
    <name type="scientific">Actinomyces johnsonii</name>
    <dbReference type="NCBI Taxonomy" id="544581"/>
    <lineage>
        <taxon>Bacteria</taxon>
        <taxon>Bacillati</taxon>
        <taxon>Actinomycetota</taxon>
        <taxon>Actinomycetes</taxon>
        <taxon>Actinomycetales</taxon>
        <taxon>Actinomycetaceae</taxon>
        <taxon>Actinomyces</taxon>
    </lineage>
</organism>
<accession>A0A508A8E6</accession>
<keyword evidence="2" id="KW-0472">Membrane</keyword>
<feature type="transmembrane region" description="Helical" evidence="2">
    <location>
        <begin position="120"/>
        <end position="143"/>
    </location>
</feature>
<reference evidence="3 4" key="1">
    <citation type="submission" date="2019-06" db="EMBL/GenBank/DDBJ databases">
        <title>Draft genome sequence of Actinomyces johnsonii CCUG 34287T.</title>
        <authorList>
            <person name="Salva-Serra F."/>
            <person name="Cardew S."/>
            <person name="Moore E."/>
        </authorList>
    </citation>
    <scope>NUCLEOTIDE SEQUENCE [LARGE SCALE GENOMIC DNA]</scope>
    <source>
        <strain evidence="3 4">CCUG 34287</strain>
    </source>
</reference>
<proteinExistence type="predicted"/>
<protein>
    <submittedName>
        <fullName evidence="3">Uncharacterized protein</fullName>
    </submittedName>
</protein>
<name>A0A508A8E6_9ACTO</name>
<evidence type="ECO:0000313" key="4">
    <source>
        <dbReference type="Proteomes" id="UP000319010"/>
    </source>
</evidence>
<dbReference type="EMBL" id="VICB01000003">
    <property type="protein sequence ID" value="TQD44694.1"/>
    <property type="molecule type" value="Genomic_DNA"/>
</dbReference>
<feature type="transmembrane region" description="Helical" evidence="2">
    <location>
        <begin position="46"/>
        <end position="72"/>
    </location>
</feature>
<gene>
    <name evidence="3" type="ORF">FK256_02135</name>
</gene>
<evidence type="ECO:0000256" key="1">
    <source>
        <dbReference type="SAM" id="MobiDB-lite"/>
    </source>
</evidence>
<sequence>MPSDHQRNGDSPNAPGASATGAAHPPPHPEKRSFAYRAGIRLGRRMTLACSAISTVLFAFCMAWFFAFAMVISSLAPRFDPDDLIFRWTGGVTISFAFTFLMIAAISFARQHGWLAPQHAFAASIVSLGYGIIDAVADIALVINIETANSGSLESSLGPIQPILGHLDMTLLRASWVVWALAAAITVSGLTISRRLEPGLRAIVGLLVGALLAPFTFAVDAFLWMGAIVAPLALFAITKSSNRPKHPPYPIMRPAQGPLIADCNASYPSQWKQAVAPSAGPALPYTAPVRPSPPKMFSKPARQRPLNILSDRRVLSIRLLGACATVLGALAACCVIVRITGIVTFASRRTLLALGVPIGFIAFIPVLVAIGLWASGRCSHKAVHVWAPVALACASAVGFAALYWVEATGGDNVSVLPLHSVLALCCGTALIWAILVWTPYPPNIRVLGGIALGMACMLLAIMFFQDAISVPPVIGLILAGAFPHLRPLKFPEPAGARTSD</sequence>
<feature type="transmembrane region" description="Helical" evidence="2">
    <location>
        <begin position="84"/>
        <end position="108"/>
    </location>
</feature>
<dbReference type="AlphaFoldDB" id="A0A508A8E6"/>
<evidence type="ECO:0000313" key="3">
    <source>
        <dbReference type="EMBL" id="TQD44694.1"/>
    </source>
</evidence>
<keyword evidence="2" id="KW-0812">Transmembrane</keyword>
<feature type="transmembrane region" description="Helical" evidence="2">
    <location>
        <begin position="199"/>
        <end position="215"/>
    </location>
</feature>
<evidence type="ECO:0000256" key="2">
    <source>
        <dbReference type="SAM" id="Phobius"/>
    </source>
</evidence>